<evidence type="ECO:0000313" key="2">
    <source>
        <dbReference type="EMBL" id="AEE44358.1"/>
    </source>
</evidence>
<accession>F4H5N4</accession>
<proteinExistence type="predicted"/>
<reference evidence="2 3" key="1">
    <citation type="submission" date="2011-04" db="EMBL/GenBank/DDBJ databases">
        <title>Complete sequence of Cellulomonas fimi ATCC 484.</title>
        <authorList>
            <consortium name="US DOE Joint Genome Institute"/>
            <person name="Lucas S."/>
            <person name="Han J."/>
            <person name="Lapidus A."/>
            <person name="Cheng J.-F."/>
            <person name="Goodwin L."/>
            <person name="Pitluck S."/>
            <person name="Peters L."/>
            <person name="Chertkov O."/>
            <person name="Detter J.C."/>
            <person name="Han C."/>
            <person name="Tapia R."/>
            <person name="Land M."/>
            <person name="Hauser L."/>
            <person name="Kyrpides N."/>
            <person name="Ivanova N."/>
            <person name="Ovchinnikova G."/>
            <person name="Pagani I."/>
            <person name="Mead D."/>
            <person name="Brumm P."/>
            <person name="Woyke T."/>
        </authorList>
    </citation>
    <scope>NUCLEOTIDE SEQUENCE [LARGE SCALE GENOMIC DNA]</scope>
    <source>
        <strain evidence="3">ATCC 484 / DSM 20113 / JCM 1341 / NBRC 15513 / NCIMB 8980 / NCTC 7547</strain>
    </source>
</reference>
<dbReference type="AlphaFoldDB" id="F4H5N4"/>
<feature type="compositionally biased region" description="Low complexity" evidence="1">
    <location>
        <begin position="26"/>
        <end position="44"/>
    </location>
</feature>
<feature type="compositionally biased region" description="Low complexity" evidence="1">
    <location>
        <begin position="79"/>
        <end position="99"/>
    </location>
</feature>
<feature type="compositionally biased region" description="Pro residues" evidence="1">
    <location>
        <begin position="55"/>
        <end position="78"/>
    </location>
</feature>
<protein>
    <submittedName>
        <fullName evidence="2">Uncharacterized protein</fullName>
    </submittedName>
</protein>
<dbReference type="eggNOG" id="ENOG5033X1A">
    <property type="taxonomic scope" value="Bacteria"/>
</dbReference>
<evidence type="ECO:0000256" key="1">
    <source>
        <dbReference type="SAM" id="MobiDB-lite"/>
    </source>
</evidence>
<keyword evidence="3" id="KW-1185">Reference proteome</keyword>
<gene>
    <name evidence="2" type="ordered locus">Celf_0212</name>
</gene>
<dbReference type="Proteomes" id="UP000008460">
    <property type="component" value="Chromosome"/>
</dbReference>
<feature type="region of interest" description="Disordered" evidence="1">
    <location>
        <begin position="1"/>
        <end position="188"/>
    </location>
</feature>
<dbReference type="KEGG" id="cfi:Celf_0212"/>
<sequence>MTTGGFGPAGAPPRTDLPWLRRRALRPAAPARPQAPAAPARPAASTSLDLSAPAQPAPAPSAPAPSAPAPSAPAPAPSAPALSRPAPPAAATSLDLSTPSSPPAPAVAAGSTSLDLSTPSRPAGGAAPTGSTSLDLPPARPAAPAAATGGTSLDLATPARPASAGSTSLDLSAAPAATPTAPARRRPSAAAGDLVLGYEPERLPPGGRATLTDDRPTLTLDRLQSGVGVLTLRTAVSDHVGDLRLAAAYTLTTGESSVLDPARGLTSGPVGAARPVLVAGADVVRVDLRRVRSLERLVVLAYSASGAELRWGGALLVETAGGARVDVPLDREPAAGVLVALSVTAVAGELVLRAEDELVHGAVRDACQAYGFGRITWVDPWTPLT</sequence>
<organism evidence="2 3">
    <name type="scientific">Cellulomonas fimi (strain ATCC 484 / DSM 20113 / JCM 1341 / CCUG 24087 / LMG 16345 / NBRC 15513 / NCIMB 8980 / NCTC 7547 / NRS-133)</name>
    <dbReference type="NCBI Taxonomy" id="590998"/>
    <lineage>
        <taxon>Bacteria</taxon>
        <taxon>Bacillati</taxon>
        <taxon>Actinomycetota</taxon>
        <taxon>Actinomycetes</taxon>
        <taxon>Micrococcales</taxon>
        <taxon>Cellulomonadaceae</taxon>
        <taxon>Cellulomonas</taxon>
    </lineage>
</organism>
<dbReference type="HOGENOM" id="CLU_717066_0_0_11"/>
<dbReference type="STRING" id="590998.Celf_0212"/>
<dbReference type="EMBL" id="CP002666">
    <property type="protein sequence ID" value="AEE44358.1"/>
    <property type="molecule type" value="Genomic_DNA"/>
</dbReference>
<name>F4H5N4_CELFA</name>
<dbReference type="RefSeq" id="WP_013769388.1">
    <property type="nucleotide sequence ID" value="NC_015514.1"/>
</dbReference>
<evidence type="ECO:0000313" key="3">
    <source>
        <dbReference type="Proteomes" id="UP000008460"/>
    </source>
</evidence>
<feature type="compositionally biased region" description="Low complexity" evidence="1">
    <location>
        <begin position="172"/>
        <end position="182"/>
    </location>
</feature>